<reference evidence="2" key="1">
    <citation type="submission" date="2019-10" db="EMBL/GenBank/DDBJ databases">
        <authorList>
            <consortium name="DOE Joint Genome Institute"/>
            <person name="Kuo A."/>
            <person name="Miyauchi S."/>
            <person name="Kiss E."/>
            <person name="Drula E."/>
            <person name="Kohler A."/>
            <person name="Sanchez-Garcia M."/>
            <person name="Andreopoulos B."/>
            <person name="Barry K.W."/>
            <person name="Bonito G."/>
            <person name="Buee M."/>
            <person name="Carver A."/>
            <person name="Chen C."/>
            <person name="Cichocki N."/>
            <person name="Clum A."/>
            <person name="Culley D."/>
            <person name="Crous P.W."/>
            <person name="Fauchery L."/>
            <person name="Girlanda M."/>
            <person name="Hayes R."/>
            <person name="Keri Z."/>
            <person name="LaButti K."/>
            <person name="Lipzen A."/>
            <person name="Lombard V."/>
            <person name="Magnuson J."/>
            <person name="Maillard F."/>
            <person name="Morin E."/>
            <person name="Murat C."/>
            <person name="Nolan M."/>
            <person name="Ohm R."/>
            <person name="Pangilinan J."/>
            <person name="Pereira M."/>
            <person name="Perotto S."/>
            <person name="Peter M."/>
            <person name="Riley R."/>
            <person name="Sitrit Y."/>
            <person name="Stielow B."/>
            <person name="Szollosi G."/>
            <person name="Zifcakova L."/>
            <person name="Stursova M."/>
            <person name="Spatafora J.W."/>
            <person name="Tedersoo L."/>
            <person name="Vaario L.-M."/>
            <person name="Yamada A."/>
            <person name="Yan M."/>
            <person name="Wang P."/>
            <person name="Xu J."/>
            <person name="Bruns T."/>
            <person name="Baldrian P."/>
            <person name="Vilgalys R."/>
            <person name="Henrissat B."/>
            <person name="Grigoriev I.V."/>
            <person name="Hibbett D."/>
            <person name="Nagy L.G."/>
            <person name="Martin F.M."/>
        </authorList>
    </citation>
    <scope>NUCLEOTIDE SEQUENCE</scope>
    <source>
        <strain evidence="2">Prilba</strain>
    </source>
</reference>
<feature type="domain" description="Fungal STAND N-terminal Goodbye" evidence="1">
    <location>
        <begin position="18"/>
        <end position="142"/>
    </location>
</feature>
<evidence type="ECO:0000313" key="2">
    <source>
        <dbReference type="EMBL" id="KAF8469861.1"/>
    </source>
</evidence>
<dbReference type="Pfam" id="PF17109">
    <property type="entry name" value="Goodbye"/>
    <property type="match status" value="1"/>
</dbReference>
<accession>A0A9P5JY02</accession>
<dbReference type="AlphaFoldDB" id="A0A9P5JY02"/>
<evidence type="ECO:0000313" key="3">
    <source>
        <dbReference type="Proteomes" id="UP000759537"/>
    </source>
</evidence>
<dbReference type="EMBL" id="WHVB01000027">
    <property type="protein sequence ID" value="KAF8469861.1"/>
    <property type="molecule type" value="Genomic_DNA"/>
</dbReference>
<dbReference type="InterPro" id="IPR031350">
    <property type="entry name" value="Goodbye_dom"/>
</dbReference>
<sequence>MPQTSLEAAPRSNYQLIFDNALEAYRRKTRNDLKKDPLLCRLETCQSPDAVLTLLRAQLLGPGESQSSGDRLTSWLDPTVNVINVFSATIGGGVALACPPAGVIFTGIGVLLSAIKGVSASRGPLLDLFMRLENIFRRFEAYIEAPPTPRMTGAIVDVMAEVLCVLAIATKEVKQSRTKMFLKKLAGRADMENALQRLENITLEESRMTVVDTWKAMHDVKHMMEDMMRGSDVRVRDVGDKVINGVERIGRQTENDFDAVTIESLEVVCDRAGGVNEVRSTVKDIRSRDIASDGTGIYSFLRN</sequence>
<evidence type="ECO:0000259" key="1">
    <source>
        <dbReference type="Pfam" id="PF17109"/>
    </source>
</evidence>
<protein>
    <recommendedName>
        <fullName evidence="1">Fungal STAND N-terminal Goodbye domain-containing protein</fullName>
    </recommendedName>
</protein>
<name>A0A9P5JY02_9AGAM</name>
<keyword evidence="3" id="KW-1185">Reference proteome</keyword>
<comment type="caution">
    <text evidence="2">The sequence shown here is derived from an EMBL/GenBank/DDBJ whole genome shotgun (WGS) entry which is preliminary data.</text>
</comment>
<dbReference type="Proteomes" id="UP000759537">
    <property type="component" value="Unassembled WGS sequence"/>
</dbReference>
<reference evidence="2" key="2">
    <citation type="journal article" date="2020" name="Nat. Commun.">
        <title>Large-scale genome sequencing of mycorrhizal fungi provides insights into the early evolution of symbiotic traits.</title>
        <authorList>
            <person name="Miyauchi S."/>
            <person name="Kiss E."/>
            <person name="Kuo A."/>
            <person name="Drula E."/>
            <person name="Kohler A."/>
            <person name="Sanchez-Garcia M."/>
            <person name="Morin E."/>
            <person name="Andreopoulos B."/>
            <person name="Barry K.W."/>
            <person name="Bonito G."/>
            <person name="Buee M."/>
            <person name="Carver A."/>
            <person name="Chen C."/>
            <person name="Cichocki N."/>
            <person name="Clum A."/>
            <person name="Culley D."/>
            <person name="Crous P.W."/>
            <person name="Fauchery L."/>
            <person name="Girlanda M."/>
            <person name="Hayes R.D."/>
            <person name="Keri Z."/>
            <person name="LaButti K."/>
            <person name="Lipzen A."/>
            <person name="Lombard V."/>
            <person name="Magnuson J."/>
            <person name="Maillard F."/>
            <person name="Murat C."/>
            <person name="Nolan M."/>
            <person name="Ohm R.A."/>
            <person name="Pangilinan J."/>
            <person name="Pereira M.F."/>
            <person name="Perotto S."/>
            <person name="Peter M."/>
            <person name="Pfister S."/>
            <person name="Riley R."/>
            <person name="Sitrit Y."/>
            <person name="Stielow J.B."/>
            <person name="Szollosi G."/>
            <person name="Zifcakova L."/>
            <person name="Stursova M."/>
            <person name="Spatafora J.W."/>
            <person name="Tedersoo L."/>
            <person name="Vaario L.M."/>
            <person name="Yamada A."/>
            <person name="Yan M."/>
            <person name="Wang P."/>
            <person name="Xu J."/>
            <person name="Bruns T."/>
            <person name="Baldrian P."/>
            <person name="Vilgalys R."/>
            <person name="Dunand C."/>
            <person name="Henrissat B."/>
            <person name="Grigoriev I.V."/>
            <person name="Hibbett D."/>
            <person name="Nagy L.G."/>
            <person name="Martin F.M."/>
        </authorList>
    </citation>
    <scope>NUCLEOTIDE SEQUENCE</scope>
    <source>
        <strain evidence="2">Prilba</strain>
    </source>
</reference>
<proteinExistence type="predicted"/>
<gene>
    <name evidence="2" type="ORF">DFH94DRAFT_685275</name>
</gene>
<organism evidence="2 3">
    <name type="scientific">Russula ochroleuca</name>
    <dbReference type="NCBI Taxonomy" id="152965"/>
    <lineage>
        <taxon>Eukaryota</taxon>
        <taxon>Fungi</taxon>
        <taxon>Dikarya</taxon>
        <taxon>Basidiomycota</taxon>
        <taxon>Agaricomycotina</taxon>
        <taxon>Agaricomycetes</taxon>
        <taxon>Russulales</taxon>
        <taxon>Russulaceae</taxon>
        <taxon>Russula</taxon>
    </lineage>
</organism>
<dbReference type="OrthoDB" id="3031025at2759"/>